<evidence type="ECO:0000313" key="2">
    <source>
        <dbReference type="EMBL" id="VVQ25517.1"/>
    </source>
</evidence>
<protein>
    <submittedName>
        <fullName evidence="2">Uncharacterized protein</fullName>
    </submittedName>
</protein>
<dbReference type="Proteomes" id="UP000412311">
    <property type="component" value="Unassembled WGS sequence"/>
</dbReference>
<feature type="region of interest" description="Disordered" evidence="1">
    <location>
        <begin position="1"/>
        <end position="37"/>
    </location>
</feature>
<evidence type="ECO:0000313" key="3">
    <source>
        <dbReference type="Proteomes" id="UP000412311"/>
    </source>
</evidence>
<evidence type="ECO:0000256" key="1">
    <source>
        <dbReference type="SAM" id="MobiDB-lite"/>
    </source>
</evidence>
<accession>A0A5E7VSN9</accession>
<feature type="compositionally biased region" description="Low complexity" evidence="1">
    <location>
        <begin position="14"/>
        <end position="37"/>
    </location>
</feature>
<dbReference type="EMBL" id="CABVJG010000027">
    <property type="protein sequence ID" value="VVQ25517.1"/>
    <property type="molecule type" value="Genomic_DNA"/>
</dbReference>
<dbReference type="RefSeq" id="WP_150795661.1">
    <property type="nucleotide sequence ID" value="NZ_CABVJG010000027.1"/>
</dbReference>
<gene>
    <name evidence="2" type="ORF">PS925_05816</name>
</gene>
<proteinExistence type="predicted"/>
<sequence>MTAYKKLTGEDPGRAAMKAARAAKPSRAPTPPQLQGLLDDVVGDDPNKLPKSLQGVENDVLIEEVLVITPTPPPGRPVILQLLWQGVPAGDPLIAETPVTSTQTLKLPASATIAEGLFSLSYRLTYGGVPRDFSPAEFIRVDKEAPNKDVAGGEVELPAEYSDGRITKERLDADPVIKLKIPLHSDRRTGDIARVYMGASEPGAFIGEYTAPDSGTSDMEVELTKAQVESSRDGKRIIYYKWMDRVGNEGPSSHELDVVIELMPAPSNLKPLEVPEAPDPDNLISIKDAFPDVGVVIQGYDNIDPLDQVALVWDGIALPRKFASEGFPMIFDVPYADVKRNGLGPRAVIVSYSVWRGTQEYPETTAVPVNVDLRRPGTLPPDPEDPEIGNPNLSPVTVQADKTTDPNKFELIDAGFDGTAATIVDKIRAGGDVYKLYWGGVAVPGPGGEVTLDGTENDDDPIDFTIPHAFITEQGNDLAIPVHYEITNPAYPDDNPNSSLRQPVSVYVVKVTLPTPKIGFLETIGGDEFLNCASLKNISNVGWAAVVDVPGGAPLEENMELTFTWKGEGWDGTDPVPVPDYPFEKKLTGNEHTAGFTVYLPHDAALLPIKDGSGEITYQVEVKGRLETSDKHAVQVVVRDGSGGNCPLT</sequence>
<dbReference type="AlphaFoldDB" id="A0A5E7VSN9"/>
<name>A0A5E7VSN9_PSEFL</name>
<reference evidence="2 3" key="1">
    <citation type="submission" date="2019-09" db="EMBL/GenBank/DDBJ databases">
        <authorList>
            <person name="Chandra G."/>
            <person name="Truman W A."/>
        </authorList>
    </citation>
    <scope>NUCLEOTIDE SEQUENCE [LARGE SCALE GENOMIC DNA]</scope>
    <source>
        <strain evidence="2">PS925</strain>
    </source>
</reference>
<organism evidence="2 3">
    <name type="scientific">Pseudomonas fluorescens</name>
    <dbReference type="NCBI Taxonomy" id="294"/>
    <lineage>
        <taxon>Bacteria</taxon>
        <taxon>Pseudomonadati</taxon>
        <taxon>Pseudomonadota</taxon>
        <taxon>Gammaproteobacteria</taxon>
        <taxon>Pseudomonadales</taxon>
        <taxon>Pseudomonadaceae</taxon>
        <taxon>Pseudomonas</taxon>
    </lineage>
</organism>